<dbReference type="InterPro" id="IPR001365">
    <property type="entry name" value="A_deaminase_dom"/>
</dbReference>
<evidence type="ECO:0000313" key="6">
    <source>
        <dbReference type="Proteomes" id="UP000478837"/>
    </source>
</evidence>
<dbReference type="InterPro" id="IPR006330">
    <property type="entry name" value="Ado/ade_deaminase"/>
</dbReference>
<gene>
    <name evidence="5" type="ORF">GTW09_02975</name>
</gene>
<dbReference type="SUPFAM" id="SSF51556">
    <property type="entry name" value="Metallo-dependent hydrolases"/>
    <property type="match status" value="1"/>
</dbReference>
<evidence type="ECO:0000256" key="2">
    <source>
        <dbReference type="ARBA" id="ARBA00022723"/>
    </source>
</evidence>
<dbReference type="PANTHER" id="PTHR11409">
    <property type="entry name" value="ADENOSINE DEAMINASE"/>
    <property type="match status" value="1"/>
</dbReference>
<dbReference type="GO" id="GO:0046872">
    <property type="term" value="F:metal ion binding"/>
    <property type="evidence" value="ECO:0007669"/>
    <property type="project" value="UniProtKB-KW"/>
</dbReference>
<dbReference type="Pfam" id="PF00962">
    <property type="entry name" value="A_deaminase"/>
    <property type="match status" value="1"/>
</dbReference>
<keyword evidence="3" id="KW-0378">Hydrolase</keyword>
<dbReference type="InterPro" id="IPR032466">
    <property type="entry name" value="Metal_Hydrolase"/>
</dbReference>
<comment type="caution">
    <text evidence="5">The sequence shown here is derived from an EMBL/GenBank/DDBJ whole genome shotgun (WGS) entry which is preliminary data.</text>
</comment>
<evidence type="ECO:0000313" key="5">
    <source>
        <dbReference type="EMBL" id="NDW20481.1"/>
    </source>
</evidence>
<dbReference type="AlphaFoldDB" id="A0A6L9MRI6"/>
<evidence type="ECO:0000259" key="4">
    <source>
        <dbReference type="Pfam" id="PF00962"/>
    </source>
</evidence>
<dbReference type="Proteomes" id="UP000478837">
    <property type="component" value="Unassembled WGS sequence"/>
</dbReference>
<feature type="domain" description="Adenosine deaminase" evidence="4">
    <location>
        <begin position="144"/>
        <end position="426"/>
    </location>
</feature>
<sequence length="466" mass="53464">MPAGASNTSLVMSDWFRDFKQQATPAQLYDFLHAMPKGGDIHHHLSGSGMGDWWWDIATNLNKNGGYTYYTKTDLSLCRGYGTNEFGTNPQLLLFHTVSTLSYEKLSTCEQDNYTALSELNQKQKQAFLNSIKLDKPHEGRDEFFQAHWQRMGDMLQNPYIYGHLLLKNMQAYQRENVLYLETQLQISQMRYPDGTPYTSDEVVQILSDTLKSDAAKKTNVTVRFQLALVRFLPDAEQQLEKTWATVNAHRELFVGINLVGREDNDKGYPLRFLPTLRKLRAKSEAIPLSIHAGESDEPNTHIKDTLLLGADRIGHGFNLIEDPDTLLMMRNGPYLVEINLISNLLLEYTNSLDTHPFPEYLRTGVPVTLSTDDRGMWSSNLTDEYYLAVKHFNLSWEELVALNSNAIKHSFIGEEKRQALLLKLEQQTEDFINERLNNTPLPNIENHFPFICSYDPQVCNKTSKR</sequence>
<dbReference type="GO" id="GO:0006154">
    <property type="term" value="P:adenosine catabolic process"/>
    <property type="evidence" value="ECO:0007669"/>
    <property type="project" value="TreeGrafter"/>
</dbReference>
<dbReference type="EMBL" id="JAAAWP010000002">
    <property type="protein sequence ID" value="NDW20481.1"/>
    <property type="molecule type" value="Genomic_DNA"/>
</dbReference>
<accession>A0A6L9MRI6</accession>
<proteinExistence type="predicted"/>
<organism evidence="5 6">
    <name type="scientific">Alteromonas hispanica</name>
    <dbReference type="NCBI Taxonomy" id="315421"/>
    <lineage>
        <taxon>Bacteria</taxon>
        <taxon>Pseudomonadati</taxon>
        <taxon>Pseudomonadota</taxon>
        <taxon>Gammaproteobacteria</taxon>
        <taxon>Alteromonadales</taxon>
        <taxon>Alteromonadaceae</taxon>
        <taxon>Alteromonas/Salinimonas group</taxon>
        <taxon>Alteromonas</taxon>
    </lineage>
</organism>
<protein>
    <submittedName>
        <fullName evidence="5">Adenosine deaminase</fullName>
    </submittedName>
</protein>
<dbReference type="PANTHER" id="PTHR11409:SF39">
    <property type="entry name" value="ADENOSINE DEAMINASE 2"/>
    <property type="match status" value="1"/>
</dbReference>
<keyword evidence="6" id="KW-1185">Reference proteome</keyword>
<keyword evidence="2" id="KW-0479">Metal-binding</keyword>
<dbReference type="GO" id="GO:0004000">
    <property type="term" value="F:adenosine deaminase activity"/>
    <property type="evidence" value="ECO:0007669"/>
    <property type="project" value="TreeGrafter"/>
</dbReference>
<comment type="cofactor">
    <cofactor evidence="1">
        <name>Zn(2+)</name>
        <dbReference type="ChEBI" id="CHEBI:29105"/>
    </cofactor>
</comment>
<name>A0A6L9MRI6_9ALTE</name>
<dbReference type="Gene3D" id="3.20.20.140">
    <property type="entry name" value="Metal-dependent hydrolases"/>
    <property type="match status" value="1"/>
</dbReference>
<evidence type="ECO:0000256" key="3">
    <source>
        <dbReference type="ARBA" id="ARBA00022801"/>
    </source>
</evidence>
<evidence type="ECO:0000256" key="1">
    <source>
        <dbReference type="ARBA" id="ARBA00001947"/>
    </source>
</evidence>
<reference evidence="5 6" key="1">
    <citation type="submission" date="2020-01" db="EMBL/GenBank/DDBJ databases">
        <title>Genomes of bacteria type strains.</title>
        <authorList>
            <person name="Chen J."/>
            <person name="Zhu S."/>
            <person name="Yang J."/>
        </authorList>
    </citation>
    <scope>NUCLEOTIDE SEQUENCE [LARGE SCALE GENOMIC DNA]</scope>
    <source>
        <strain evidence="5 6">LMG 22958</strain>
    </source>
</reference>
<dbReference type="GO" id="GO:0046103">
    <property type="term" value="P:inosine biosynthetic process"/>
    <property type="evidence" value="ECO:0007669"/>
    <property type="project" value="TreeGrafter"/>
</dbReference>